<name>A0A831RLJ8_9GAMM</name>
<protein>
    <submittedName>
        <fullName evidence="1">DUF721 domain-containing protein</fullName>
    </submittedName>
</protein>
<dbReference type="EMBL" id="DRKP01000020">
    <property type="protein sequence ID" value="HEB95111.1"/>
    <property type="molecule type" value="Genomic_DNA"/>
</dbReference>
<dbReference type="InterPro" id="IPR007922">
    <property type="entry name" value="DciA-like"/>
</dbReference>
<accession>A0A831RLJ8</accession>
<proteinExistence type="predicted"/>
<sequence length="147" mass="17250">MASKPRPIQQIISSSRGIGPLLDESRRQARITDRVRRLVPEALRPHLTAARLNDGELLLYTDSPAWSSRLRYLSRELKRRLQREGMVVNSLRVRIVIGRRQEKSRRRRIRNLSNANARLLEQTADQVSSPALREALQRLARHRRERY</sequence>
<organism evidence="1">
    <name type="scientific">Sedimenticola thiotaurini</name>
    <dbReference type="NCBI Taxonomy" id="1543721"/>
    <lineage>
        <taxon>Bacteria</taxon>
        <taxon>Pseudomonadati</taxon>
        <taxon>Pseudomonadota</taxon>
        <taxon>Gammaproteobacteria</taxon>
        <taxon>Chromatiales</taxon>
        <taxon>Sedimenticolaceae</taxon>
        <taxon>Sedimenticola</taxon>
    </lineage>
</organism>
<evidence type="ECO:0000313" key="1">
    <source>
        <dbReference type="EMBL" id="HEB95111.1"/>
    </source>
</evidence>
<comment type="caution">
    <text evidence="1">The sequence shown here is derived from an EMBL/GenBank/DDBJ whole genome shotgun (WGS) entry which is preliminary data.</text>
</comment>
<reference evidence="1" key="1">
    <citation type="journal article" date="2020" name="mSystems">
        <title>Genome- and Community-Level Interaction Insights into Carbon Utilization and Element Cycling Functions of Hydrothermarchaeota in Hydrothermal Sediment.</title>
        <authorList>
            <person name="Zhou Z."/>
            <person name="Liu Y."/>
            <person name="Xu W."/>
            <person name="Pan J."/>
            <person name="Luo Z.H."/>
            <person name="Li M."/>
        </authorList>
    </citation>
    <scope>NUCLEOTIDE SEQUENCE [LARGE SCALE GENOMIC DNA]</scope>
    <source>
        <strain evidence="1">HyVt-443</strain>
    </source>
</reference>
<dbReference type="Proteomes" id="UP000886251">
    <property type="component" value="Unassembled WGS sequence"/>
</dbReference>
<dbReference type="AlphaFoldDB" id="A0A831RLJ8"/>
<dbReference type="Pfam" id="PF05258">
    <property type="entry name" value="DciA"/>
    <property type="match status" value="1"/>
</dbReference>
<gene>
    <name evidence="1" type="ORF">ENI96_01610</name>
</gene>